<dbReference type="Proteomes" id="UP000184277">
    <property type="component" value="Unassembled WGS sequence"/>
</dbReference>
<dbReference type="Proteomes" id="UP000254817">
    <property type="component" value="Unassembled WGS sequence"/>
</dbReference>
<evidence type="ECO:0000313" key="10">
    <source>
        <dbReference type="Proteomes" id="UP000245761"/>
    </source>
</evidence>
<protein>
    <submittedName>
        <fullName evidence="4">DUF4376 domain-containing protein</fullName>
    </submittedName>
    <submittedName>
        <fullName evidence="8">Putative phage tail fiber protein</fullName>
    </submittedName>
</protein>
<sequence>MKVDKITSPVWADRGHTTINCIVKFSDAETECVFTASADDPESYGREIFEACIRGDAGPVGEYRANDDMAVEEARRMKNAEINAWRDAMEASGYVFEHRGRKWDYGKEAMTRLGMSASAARGGVLPEGFFWTDAENNDVPMTADELISLSDAAGKAMFRKGLEIHIRQREMKKAIAELSDSETILAYRVGW</sequence>
<dbReference type="EMBL" id="QEMT01000145">
    <property type="protein sequence ID" value="PWH49525.1"/>
    <property type="molecule type" value="Genomic_DNA"/>
</dbReference>
<dbReference type="Proteomes" id="UP000272336">
    <property type="component" value="Unassembled WGS sequence"/>
</dbReference>
<evidence type="ECO:0000313" key="9">
    <source>
        <dbReference type="Proteomes" id="UP000184277"/>
    </source>
</evidence>
<evidence type="ECO:0000313" key="3">
    <source>
        <dbReference type="EMBL" id="EFH3676885.1"/>
    </source>
</evidence>
<reference evidence="2" key="6">
    <citation type="submission" date="2023-10" db="EMBL/GenBank/DDBJ databases">
        <authorList>
            <person name="Leclercq S."/>
        </authorList>
    </citation>
    <scope>NUCLEOTIDE SEQUENCE</scope>
    <source>
        <strain evidence="2">F848</strain>
    </source>
</reference>
<evidence type="ECO:0000313" key="5">
    <source>
        <dbReference type="EMBL" id="OJR52594.1"/>
    </source>
</evidence>
<accession>A0A1M2R3W4</accession>
<reference evidence="8 11" key="3">
    <citation type="submission" date="2018-06" db="EMBL/GenBank/DDBJ databases">
        <authorList>
            <consortium name="Pathogen Informatics"/>
            <person name="Doyle S."/>
        </authorList>
    </citation>
    <scope>NUCLEOTIDE SEQUENCE [LARGE SCALE GENOMIC DNA]</scope>
    <source>
        <strain evidence="8 11">NCTC11112</strain>
    </source>
</reference>
<dbReference type="InterPro" id="IPR025484">
    <property type="entry name" value="DUF4376"/>
</dbReference>
<dbReference type="EMBL" id="AASVQO010000065">
    <property type="protein sequence ID" value="EFH3676885.1"/>
    <property type="molecule type" value="Genomic_DNA"/>
</dbReference>
<evidence type="ECO:0000313" key="6">
    <source>
        <dbReference type="EMBL" id="PWH49525.1"/>
    </source>
</evidence>
<reference evidence="4 12" key="4">
    <citation type="submission" date="2018-10" db="EMBL/GenBank/DDBJ databases">
        <authorList>
            <consortium name="NARMS: The National Antimicrobial Resistance Monitoring System"/>
        </authorList>
    </citation>
    <scope>NUCLEOTIDE SEQUENCE [LARGE SCALE GENOMIC DNA]</scope>
    <source>
        <strain evidence="4 12">CVM N17EC0060</strain>
        <strain evidence="3 13">CVM N19EC0189</strain>
    </source>
</reference>
<reference evidence="5 9" key="1">
    <citation type="submission" date="2016-10" db="EMBL/GenBank/DDBJ databases">
        <title>Comprehensive resistome analysis reveals the prevalence of NDM and MCR-1 in Chinese poultry production.</title>
        <authorList>
            <person name="Wang Y."/>
            <person name="Zhang R."/>
            <person name="Li J."/>
            <person name="Wu Z."/>
            <person name="Wenjuan Y."/>
            <person name="Schwarz S."/>
            <person name="Tyrrell J."/>
            <person name="Zheng Y."/>
            <person name="Wang S."/>
            <person name="Shen Z."/>
            <person name="Liu Z."/>
            <person name="Lei L."/>
            <person name="Li M."/>
            <person name="Zhang Q."/>
            <person name="Wu C."/>
            <person name="Zhang Q."/>
            <person name="Wu Y."/>
            <person name="Walsh T."/>
            <person name="Shen J."/>
        </authorList>
    </citation>
    <scope>NUCLEOTIDE SEQUENCE [LARGE SCALE GENOMIC DNA]</scope>
    <source>
        <strain evidence="5 9">570</strain>
    </source>
</reference>
<reference evidence="6 10" key="2">
    <citation type="submission" date="2018-04" db="EMBL/GenBank/DDBJ databases">
        <title>Draft Genomic Sequencing Of Potential Extraintestinal Pathogenic Escherichia coli B8S56 Isolated from Retail Chicken Skin.</title>
        <authorList>
            <person name="Xu A."/>
            <person name="Tilman S."/>
            <person name="Wisser-Parker K."/>
            <person name="Scullen O.J."/>
            <person name="Sommers C."/>
        </authorList>
    </citation>
    <scope>NUCLEOTIDE SEQUENCE [LARGE SCALE GENOMIC DNA]</scope>
    <source>
        <strain evidence="6 10">B8S56</strain>
    </source>
</reference>
<evidence type="ECO:0000313" key="4">
    <source>
        <dbReference type="EMBL" id="MGE17590.1"/>
    </source>
</evidence>
<dbReference type="EMBL" id="RNLZ01000191">
    <property type="protein sequence ID" value="MGE17590.1"/>
    <property type="molecule type" value="Genomic_DNA"/>
</dbReference>
<dbReference type="AlphaFoldDB" id="A0A1M2R3W4"/>
<reference evidence="7" key="5">
    <citation type="submission" date="2021-02" db="EMBL/GenBank/DDBJ databases">
        <title>Co-localization of colistin and carbapenem -resistance genes on a novel transferable IncHI2 plasmid in Escherichia coli from chicken-origin.</title>
        <authorList>
            <person name="Hoffmann M."/>
            <person name="Balkey M."/>
            <person name="Ronco T."/>
            <person name="Hendriksen R.S."/>
        </authorList>
    </citation>
    <scope>NUCLEOTIDE SEQUENCE</scope>
    <source>
        <strain evidence="7">CFSAN083829</strain>
    </source>
</reference>
<name>A0A1M2R3W4_ECOLX</name>
<dbReference type="EMBL" id="CAUZHL010000002">
    <property type="protein sequence ID" value="CAK1209801.1"/>
    <property type="molecule type" value="Genomic_DNA"/>
</dbReference>
<evidence type="ECO:0000313" key="12">
    <source>
        <dbReference type="Proteomes" id="UP000272336"/>
    </source>
</evidence>
<dbReference type="Proteomes" id="UP001190091">
    <property type="component" value="Unassembled WGS sequence"/>
</dbReference>
<evidence type="ECO:0000259" key="1">
    <source>
        <dbReference type="Pfam" id="PF14301"/>
    </source>
</evidence>
<proteinExistence type="predicted"/>
<dbReference type="Proteomes" id="UP000245761">
    <property type="component" value="Unassembled WGS sequence"/>
</dbReference>
<dbReference type="EMBL" id="CP070393">
    <property type="protein sequence ID" value="QRZ97848.1"/>
    <property type="molecule type" value="Genomic_DNA"/>
</dbReference>
<evidence type="ECO:0000313" key="11">
    <source>
        <dbReference type="Proteomes" id="UP000254817"/>
    </source>
</evidence>
<organism evidence="4 12">
    <name type="scientific">Escherichia coli</name>
    <dbReference type="NCBI Taxonomy" id="562"/>
    <lineage>
        <taxon>Bacteria</taxon>
        <taxon>Pseudomonadati</taxon>
        <taxon>Pseudomonadota</taxon>
        <taxon>Gammaproteobacteria</taxon>
        <taxon>Enterobacterales</taxon>
        <taxon>Enterobacteriaceae</taxon>
        <taxon>Escherichia</taxon>
    </lineage>
</organism>
<evidence type="ECO:0000313" key="2">
    <source>
        <dbReference type="EMBL" id="CAK1209801.1"/>
    </source>
</evidence>
<dbReference type="Pfam" id="PF14301">
    <property type="entry name" value="DUF4376"/>
    <property type="match status" value="1"/>
</dbReference>
<feature type="domain" description="DUF4376" evidence="1">
    <location>
        <begin position="73"/>
        <end position="180"/>
    </location>
</feature>
<evidence type="ECO:0000313" key="13">
    <source>
        <dbReference type="Proteomes" id="UP000534496"/>
    </source>
</evidence>
<gene>
    <name evidence="5" type="ORF">BK383_21945</name>
    <name evidence="4" type="ORF">D9D43_29675</name>
    <name evidence="6" type="ORF">DD762_28830</name>
    <name evidence="3" type="ORF">F9461_27700</name>
    <name evidence="2" type="ORF">FGAF848_18880</name>
    <name evidence="7" type="ORF">JNP96_01880</name>
    <name evidence="8" type="ORF">NCTC11112_05286</name>
</gene>
<dbReference type="Proteomes" id="UP000534496">
    <property type="component" value="Unassembled WGS sequence"/>
</dbReference>
<dbReference type="EMBL" id="UGAW01000001">
    <property type="protein sequence ID" value="STG54690.1"/>
    <property type="molecule type" value="Genomic_DNA"/>
</dbReference>
<evidence type="ECO:0000313" key="7">
    <source>
        <dbReference type="EMBL" id="QRZ97848.1"/>
    </source>
</evidence>
<dbReference type="Proteomes" id="UP000663166">
    <property type="component" value="Chromosome"/>
</dbReference>
<dbReference type="EMBL" id="MOKI01000046">
    <property type="protein sequence ID" value="OJR52594.1"/>
    <property type="molecule type" value="Genomic_DNA"/>
</dbReference>
<evidence type="ECO:0000313" key="8">
    <source>
        <dbReference type="EMBL" id="STG54690.1"/>
    </source>
</evidence>
<dbReference type="RefSeq" id="WP_053287939.1">
    <property type="nucleotide sequence ID" value="NZ_CAJVGG010000108.1"/>
</dbReference>